<feature type="non-terminal residue" evidence="1">
    <location>
        <position position="1"/>
    </location>
</feature>
<sequence>MSIANEDGAEDVLGGLNAAVNEMHCIDTYHTVCASLNDITRTMAFADSNDVENVKFTSLGLDYDQL</sequence>
<reference evidence="1" key="1">
    <citation type="submission" date="2021-06" db="EMBL/GenBank/DDBJ databases">
        <authorList>
            <person name="Kallberg Y."/>
            <person name="Tangrot J."/>
            <person name="Rosling A."/>
        </authorList>
    </citation>
    <scope>NUCLEOTIDE SEQUENCE</scope>
    <source>
        <strain evidence="1">IA702</strain>
    </source>
</reference>
<evidence type="ECO:0000313" key="1">
    <source>
        <dbReference type="EMBL" id="CAG8676951.1"/>
    </source>
</evidence>
<protein>
    <submittedName>
        <fullName evidence="1">6018_t:CDS:1</fullName>
    </submittedName>
</protein>
<organism evidence="1 2">
    <name type="scientific">Paraglomus occultum</name>
    <dbReference type="NCBI Taxonomy" id="144539"/>
    <lineage>
        <taxon>Eukaryota</taxon>
        <taxon>Fungi</taxon>
        <taxon>Fungi incertae sedis</taxon>
        <taxon>Mucoromycota</taxon>
        <taxon>Glomeromycotina</taxon>
        <taxon>Glomeromycetes</taxon>
        <taxon>Paraglomerales</taxon>
        <taxon>Paraglomeraceae</taxon>
        <taxon>Paraglomus</taxon>
    </lineage>
</organism>
<comment type="caution">
    <text evidence="1">The sequence shown here is derived from an EMBL/GenBank/DDBJ whole genome shotgun (WGS) entry which is preliminary data.</text>
</comment>
<keyword evidence="2" id="KW-1185">Reference proteome</keyword>
<dbReference type="AlphaFoldDB" id="A0A9N9EH63"/>
<evidence type="ECO:0000313" key="2">
    <source>
        <dbReference type="Proteomes" id="UP000789572"/>
    </source>
</evidence>
<accession>A0A9N9EH63</accession>
<dbReference type="EMBL" id="CAJVPJ010007672">
    <property type="protein sequence ID" value="CAG8676951.1"/>
    <property type="molecule type" value="Genomic_DNA"/>
</dbReference>
<name>A0A9N9EH63_9GLOM</name>
<dbReference type="Proteomes" id="UP000789572">
    <property type="component" value="Unassembled WGS sequence"/>
</dbReference>
<proteinExistence type="predicted"/>
<gene>
    <name evidence="1" type="ORF">POCULU_LOCUS11285</name>
</gene>